<dbReference type="OrthoDB" id="948250at2"/>
<dbReference type="Pfam" id="PF00583">
    <property type="entry name" value="Acetyltransf_1"/>
    <property type="match status" value="1"/>
</dbReference>
<comment type="caution">
    <text evidence="2">The sequence shown here is derived from an EMBL/GenBank/DDBJ whole genome shotgun (WGS) entry which is preliminary data.</text>
</comment>
<dbReference type="SUPFAM" id="SSF55729">
    <property type="entry name" value="Acyl-CoA N-acyltransferases (Nat)"/>
    <property type="match status" value="1"/>
</dbReference>
<keyword evidence="3" id="KW-1185">Reference proteome</keyword>
<accession>A0A1Z5IGT4</accession>
<feature type="domain" description="N-acetyltransferase" evidence="1">
    <location>
        <begin position="7"/>
        <end position="167"/>
    </location>
</feature>
<protein>
    <submittedName>
        <fullName evidence="2">GNAT family acetyltransferase</fullName>
    </submittedName>
</protein>
<evidence type="ECO:0000259" key="1">
    <source>
        <dbReference type="PROSITE" id="PS51186"/>
    </source>
</evidence>
<dbReference type="InterPro" id="IPR016181">
    <property type="entry name" value="Acyl_CoA_acyltransferase"/>
</dbReference>
<dbReference type="RefSeq" id="WP_054654126.1">
    <property type="nucleotide sequence ID" value="NZ_BBFL01000002.1"/>
</dbReference>
<sequence length="167" mass="18271">MANEPELTLRKALPTDTQATLKLLKSLKTESTTFEDTSDDVDPATESEQIKQISKSNQQLLLLAILDGNPVGLVTILPTSTDGTGEIGVAVLKQYWRKGIGRELMLSGLDWAALDSSYEIISLTVQARNQRAVKLYQDIGFQTTQKLRVTTSAGEVVAAYEMQLAVK</sequence>
<dbReference type="GO" id="GO:0016747">
    <property type="term" value="F:acyltransferase activity, transferring groups other than amino-acyl groups"/>
    <property type="evidence" value="ECO:0007669"/>
    <property type="project" value="InterPro"/>
</dbReference>
<evidence type="ECO:0000313" key="3">
    <source>
        <dbReference type="Proteomes" id="UP000198402"/>
    </source>
</evidence>
<dbReference type="InterPro" id="IPR000182">
    <property type="entry name" value="GNAT_dom"/>
</dbReference>
<dbReference type="Gene3D" id="3.40.630.30">
    <property type="match status" value="1"/>
</dbReference>
<proteinExistence type="predicted"/>
<evidence type="ECO:0000313" key="2">
    <source>
        <dbReference type="EMBL" id="GAX00975.1"/>
    </source>
</evidence>
<dbReference type="CDD" id="cd04301">
    <property type="entry name" value="NAT_SF"/>
    <property type="match status" value="1"/>
</dbReference>
<name>A0A1Z5IGT4_9LACO</name>
<dbReference type="AlphaFoldDB" id="A0A1Z5IGT4"/>
<dbReference type="EMBL" id="BCMG01000004">
    <property type="protein sequence ID" value="GAX00975.1"/>
    <property type="molecule type" value="Genomic_DNA"/>
</dbReference>
<dbReference type="Proteomes" id="UP000198402">
    <property type="component" value="Unassembled WGS sequence"/>
</dbReference>
<gene>
    <name evidence="2" type="ORF">IWT126_00996</name>
</gene>
<dbReference type="STRING" id="1302250.GCA_001313225_00689"/>
<dbReference type="PANTHER" id="PTHR43415">
    <property type="entry name" value="SPERMIDINE N(1)-ACETYLTRANSFERASE"/>
    <property type="match status" value="1"/>
</dbReference>
<organism evidence="2 3">
    <name type="scientific">Secundilactobacillus silagei JCM 19001</name>
    <dbReference type="NCBI Taxonomy" id="1302250"/>
    <lineage>
        <taxon>Bacteria</taxon>
        <taxon>Bacillati</taxon>
        <taxon>Bacillota</taxon>
        <taxon>Bacilli</taxon>
        <taxon>Lactobacillales</taxon>
        <taxon>Lactobacillaceae</taxon>
        <taxon>Secundilactobacillus</taxon>
    </lineage>
</organism>
<dbReference type="PANTHER" id="PTHR43415:SF3">
    <property type="entry name" value="GNAT-FAMILY ACETYLTRANSFERASE"/>
    <property type="match status" value="1"/>
</dbReference>
<reference evidence="2 3" key="1">
    <citation type="submission" date="2015-11" db="EMBL/GenBank/DDBJ databases">
        <title>Draft genome sequences of new species of the genus Lactobacillus isolated from orchardgrass silage.</title>
        <authorList>
            <person name="Tohno M."/>
            <person name="Tanizawa Y."/>
            <person name="Arita M."/>
        </authorList>
    </citation>
    <scope>NUCLEOTIDE SEQUENCE [LARGE SCALE GENOMIC DNA]</scope>
    <source>
        <strain evidence="2 3">IWT126</strain>
    </source>
</reference>
<dbReference type="PROSITE" id="PS51186">
    <property type="entry name" value="GNAT"/>
    <property type="match status" value="1"/>
</dbReference>